<keyword evidence="2" id="KW-0456">Lyase</keyword>
<dbReference type="RefSeq" id="WP_142891831.1">
    <property type="nucleotide sequence ID" value="NZ_ML660160.1"/>
</dbReference>
<keyword evidence="6" id="KW-1185">Reference proteome</keyword>
<dbReference type="CDD" id="cd03141">
    <property type="entry name" value="GATase1_Hsp31_like"/>
    <property type="match status" value="1"/>
</dbReference>
<evidence type="ECO:0000256" key="3">
    <source>
        <dbReference type="ARBA" id="ARBA00038493"/>
    </source>
</evidence>
<dbReference type="Pfam" id="PF01965">
    <property type="entry name" value="DJ-1_PfpI"/>
    <property type="match status" value="1"/>
</dbReference>
<dbReference type="EMBL" id="VIKS01000001">
    <property type="protein sequence ID" value="TQV89767.1"/>
    <property type="molecule type" value="Genomic_DNA"/>
</dbReference>
<dbReference type="GO" id="GO:0005737">
    <property type="term" value="C:cytoplasm"/>
    <property type="evidence" value="ECO:0007669"/>
    <property type="project" value="TreeGrafter"/>
</dbReference>
<dbReference type="Proteomes" id="UP000315439">
    <property type="component" value="Unassembled WGS sequence"/>
</dbReference>
<organism evidence="5 6">
    <name type="scientific">Aliikangiella coralliicola</name>
    <dbReference type="NCBI Taxonomy" id="2592383"/>
    <lineage>
        <taxon>Bacteria</taxon>
        <taxon>Pseudomonadati</taxon>
        <taxon>Pseudomonadota</taxon>
        <taxon>Gammaproteobacteria</taxon>
        <taxon>Oceanospirillales</taxon>
        <taxon>Pleioneaceae</taxon>
        <taxon>Aliikangiella</taxon>
    </lineage>
</organism>
<evidence type="ECO:0000256" key="2">
    <source>
        <dbReference type="ARBA" id="ARBA00023239"/>
    </source>
</evidence>
<sequence length="381" mass="41893">MKTKYSLINRGVTKSVSALFFAIMAFLSMNLYAGGQTSPKVLVVVSGYGVDEGETQPGFEFDEFAKAYLVFKANGIDVDVASPNGGKVVADKYNPEKEYNSRVVVDSVAMKKLSNTLSTQSVKASDYDGVFIVGGKGAMFDLPKDSALQKIIATVYENNGSISAVCHGPAALTDVKLSDGTYLVSGKSVNGFTNVEEKAFGKKWLPKFEFLLEDRLKERGAKFESSAMMLKHVAEDERLITGQNPFSTAATAEALVRSLGVKPVKREMFKDDRTIELVAEILDGKKHAKASFAKQAEKYQPELIAMYGYYRLQFAQNNRELSQAVELMEMSVPYMKNPRLSLAIAQGYKKLGENDKAKSKLVALLKEHPEMDAAQKMLDAM</sequence>
<dbReference type="GO" id="GO:0019172">
    <property type="term" value="F:glyoxalase III activity"/>
    <property type="evidence" value="ECO:0007669"/>
    <property type="project" value="TreeGrafter"/>
</dbReference>
<keyword evidence="5" id="KW-0315">Glutamine amidotransferase</keyword>
<dbReference type="OrthoDB" id="9792284at2"/>
<evidence type="ECO:0000313" key="5">
    <source>
        <dbReference type="EMBL" id="TQV89767.1"/>
    </source>
</evidence>
<comment type="caution">
    <text evidence="5">The sequence shown here is derived from an EMBL/GenBank/DDBJ whole genome shotgun (WGS) entry which is preliminary data.</text>
</comment>
<dbReference type="PANTHER" id="PTHR48094:SF11">
    <property type="entry name" value="GLUTATHIONE-INDEPENDENT GLYOXALASE HSP31-RELATED"/>
    <property type="match status" value="1"/>
</dbReference>
<evidence type="ECO:0000259" key="4">
    <source>
        <dbReference type="Pfam" id="PF01965"/>
    </source>
</evidence>
<dbReference type="InterPro" id="IPR002818">
    <property type="entry name" value="DJ-1/PfpI"/>
</dbReference>
<comment type="similarity">
    <text evidence="3">Belongs to the peptidase C56 family. HSP31-like subfamily.</text>
</comment>
<keyword evidence="1" id="KW-0346">Stress response</keyword>
<evidence type="ECO:0000313" key="6">
    <source>
        <dbReference type="Proteomes" id="UP000315439"/>
    </source>
</evidence>
<dbReference type="InterPro" id="IPR050325">
    <property type="entry name" value="Prot/Nucl_acid_deglycase"/>
</dbReference>
<protein>
    <submittedName>
        <fullName evidence="5">Type 1 glutamine amidotransferase domain-containing protein</fullName>
    </submittedName>
</protein>
<dbReference type="GO" id="GO:0016740">
    <property type="term" value="F:transferase activity"/>
    <property type="evidence" value="ECO:0007669"/>
    <property type="project" value="UniProtKB-KW"/>
</dbReference>
<dbReference type="PANTHER" id="PTHR48094">
    <property type="entry name" value="PROTEIN/NUCLEIC ACID DEGLYCASE DJ-1-RELATED"/>
    <property type="match status" value="1"/>
</dbReference>
<accession>A0A545UJX4</accession>
<dbReference type="AlphaFoldDB" id="A0A545UJX4"/>
<gene>
    <name evidence="5" type="ORF">FLL46_02485</name>
</gene>
<reference evidence="5 6" key="1">
    <citation type="submission" date="2019-07" db="EMBL/GenBank/DDBJ databases">
        <title>Draft genome for Aliikangiella sp. M105.</title>
        <authorList>
            <person name="Wang G."/>
        </authorList>
    </citation>
    <scope>NUCLEOTIDE SEQUENCE [LARGE SCALE GENOMIC DNA]</scope>
    <source>
        <strain evidence="5 6">M105</strain>
    </source>
</reference>
<keyword evidence="5" id="KW-0808">Transferase</keyword>
<feature type="domain" description="DJ-1/PfpI" evidence="4">
    <location>
        <begin position="58"/>
        <end position="256"/>
    </location>
</feature>
<dbReference type="SUPFAM" id="SSF52317">
    <property type="entry name" value="Class I glutamine amidotransferase-like"/>
    <property type="match status" value="1"/>
</dbReference>
<dbReference type="Gene3D" id="3.40.50.880">
    <property type="match status" value="1"/>
</dbReference>
<name>A0A545UJX4_9GAMM</name>
<evidence type="ECO:0000256" key="1">
    <source>
        <dbReference type="ARBA" id="ARBA00023016"/>
    </source>
</evidence>
<dbReference type="GO" id="GO:0019243">
    <property type="term" value="P:methylglyoxal catabolic process to D-lactate via S-lactoyl-glutathione"/>
    <property type="evidence" value="ECO:0007669"/>
    <property type="project" value="TreeGrafter"/>
</dbReference>
<proteinExistence type="inferred from homology"/>
<dbReference type="InterPro" id="IPR029062">
    <property type="entry name" value="Class_I_gatase-like"/>
</dbReference>